<feature type="domain" description="PWWP" evidence="1">
    <location>
        <begin position="42"/>
        <end position="97"/>
    </location>
</feature>
<dbReference type="Gene3D" id="1.10.720.50">
    <property type="entry name" value="PWWP, helical domain"/>
    <property type="match status" value="1"/>
</dbReference>
<proteinExistence type="predicted"/>
<dbReference type="Pfam" id="PF00855">
    <property type="entry name" value="PWWP"/>
    <property type="match status" value="1"/>
</dbReference>
<comment type="caution">
    <text evidence="2">The sequence shown here is derived from an EMBL/GenBank/DDBJ whole genome shotgun (WGS) entry which is preliminary data.</text>
</comment>
<dbReference type="EMBL" id="JARO02006854">
    <property type="protein sequence ID" value="KPP64686.1"/>
    <property type="molecule type" value="Genomic_DNA"/>
</dbReference>
<reference evidence="2 3" key="1">
    <citation type="submission" date="2015-08" db="EMBL/GenBank/DDBJ databases">
        <title>The genome of the Asian arowana (Scleropages formosus).</title>
        <authorList>
            <person name="Tan M.H."/>
            <person name="Gan H.M."/>
            <person name="Croft L.J."/>
            <person name="Austin C.M."/>
        </authorList>
    </citation>
    <scope>NUCLEOTIDE SEQUENCE [LARGE SCALE GENOMIC DNA]</scope>
    <source>
        <strain evidence="2">Aro1</strain>
    </source>
</reference>
<evidence type="ECO:0000313" key="2">
    <source>
        <dbReference type="EMBL" id="KPP64686.1"/>
    </source>
</evidence>
<evidence type="ECO:0000259" key="1">
    <source>
        <dbReference type="PROSITE" id="PS50812"/>
    </source>
</evidence>
<dbReference type="AlphaFoldDB" id="A0A0P7UAR5"/>
<dbReference type="InterPro" id="IPR000313">
    <property type="entry name" value="PWWP_dom"/>
</dbReference>
<dbReference type="Gene3D" id="2.30.30.140">
    <property type="match status" value="1"/>
</dbReference>
<sequence>MASSLWHSSFAPRMANWVRLAFLVNRFRFQPVRLQDGKGFRVGELVWGKVKGFSWWPGIVVGWRSKSVPVAVRRVEWFGDGMFSEIYTECLLPFGAFTKCFCNNSFASLPTYKSAVFQALEVKRPMHRWCPSRLALSCLIISVSE</sequence>
<name>A0A0P7UAR5_SCLFO</name>
<dbReference type="SMART" id="SM00293">
    <property type="entry name" value="PWWP"/>
    <property type="match status" value="1"/>
</dbReference>
<evidence type="ECO:0000313" key="3">
    <source>
        <dbReference type="Proteomes" id="UP000034805"/>
    </source>
</evidence>
<gene>
    <name evidence="2" type="ORF">Z043_116947</name>
</gene>
<protein>
    <recommendedName>
        <fullName evidence="1">PWWP domain-containing protein</fullName>
    </recommendedName>
</protein>
<dbReference type="Proteomes" id="UP000034805">
    <property type="component" value="Unassembled WGS sequence"/>
</dbReference>
<organism evidence="2 3">
    <name type="scientific">Scleropages formosus</name>
    <name type="common">Asian bonytongue</name>
    <name type="synonym">Osteoglossum formosum</name>
    <dbReference type="NCBI Taxonomy" id="113540"/>
    <lineage>
        <taxon>Eukaryota</taxon>
        <taxon>Metazoa</taxon>
        <taxon>Chordata</taxon>
        <taxon>Craniata</taxon>
        <taxon>Vertebrata</taxon>
        <taxon>Euteleostomi</taxon>
        <taxon>Actinopterygii</taxon>
        <taxon>Neopterygii</taxon>
        <taxon>Teleostei</taxon>
        <taxon>Osteoglossocephala</taxon>
        <taxon>Osteoglossomorpha</taxon>
        <taxon>Osteoglossiformes</taxon>
        <taxon>Osteoglossidae</taxon>
        <taxon>Scleropages</taxon>
    </lineage>
</organism>
<dbReference type="PROSITE" id="PS50812">
    <property type="entry name" value="PWWP"/>
    <property type="match status" value="1"/>
</dbReference>
<dbReference type="SUPFAM" id="SSF63748">
    <property type="entry name" value="Tudor/PWWP/MBT"/>
    <property type="match status" value="1"/>
</dbReference>
<accession>A0A0P7UAR5</accession>